<keyword evidence="2" id="KW-1185">Reference proteome</keyword>
<dbReference type="Proteomes" id="UP000217790">
    <property type="component" value="Unassembled WGS sequence"/>
</dbReference>
<dbReference type="OMA" id="HAGIMIS"/>
<sequence length="605" mass="70226">MNRRARRSRLPVRNSQSRYPFPLDDAQDLQVLDEAVRNPINAHRMLSLVDLQLVKTPVPEGFDPRVHTPALHIIDACMRGIYRIITESPSFRTDQQLRKRVTTFWPRLIPWSMYFLDQVILEHAGIMISNHEYAKYIDSAACNCVRFLLRALELDEVKRSLAQFAPRLLSSLTQAWMVTVENGIQVASLLTQAAKKWMDSNNRVTFGDVSRTFSTFPTSRLMGCLTRIISCVQDCPMPVPWAMLTYNLMFIQFVGEGDLRLEYLLMKSIPWVCKLITFFRRYLDKHPEEMHLATKPLILSFGYLAGVLIDGPEWITQALDNRLIVSLAWFTARIHTIHYPRELDQAICALLNLLAVNTVWRSVLRPMFRSMKHADLSFLEQRSEESNEVVIEHWGRLEEAFTERWDDRFSYKDEVGEYCMNTLNCLGVENVNARLFKCSACGFNFCSRACQRDKKDTAHHSICTIKRNRKKRYPEIAVARDCEFLCWVVQQLLYNEKEFIDELLEEYPQAHGGQSMGVVFLDFTKFPAEVTVGSFDDYKYRAVDREDEWIAELEKAKQRIKTGAEGGKLVLTAIHHGKEPLCHFQWLEDFADLQLDVSDVFTYLS</sequence>
<proteinExistence type="predicted"/>
<organism evidence="1 2">
    <name type="scientific">Armillaria gallica</name>
    <name type="common">Bulbous honey fungus</name>
    <name type="synonym">Armillaria bulbosa</name>
    <dbReference type="NCBI Taxonomy" id="47427"/>
    <lineage>
        <taxon>Eukaryota</taxon>
        <taxon>Fungi</taxon>
        <taxon>Dikarya</taxon>
        <taxon>Basidiomycota</taxon>
        <taxon>Agaricomycotina</taxon>
        <taxon>Agaricomycetes</taxon>
        <taxon>Agaricomycetidae</taxon>
        <taxon>Agaricales</taxon>
        <taxon>Marasmiineae</taxon>
        <taxon>Physalacriaceae</taxon>
        <taxon>Armillaria</taxon>
    </lineage>
</organism>
<evidence type="ECO:0008006" key="3">
    <source>
        <dbReference type="Google" id="ProtNLM"/>
    </source>
</evidence>
<dbReference type="Gene3D" id="1.10.220.160">
    <property type="match status" value="1"/>
</dbReference>
<dbReference type="AlphaFoldDB" id="A0A2H3DYP7"/>
<dbReference type="OrthoDB" id="2822477at2759"/>
<reference evidence="2" key="1">
    <citation type="journal article" date="2017" name="Nat. Ecol. Evol.">
        <title>Genome expansion and lineage-specific genetic innovations in the forest pathogenic fungi Armillaria.</title>
        <authorList>
            <person name="Sipos G."/>
            <person name="Prasanna A.N."/>
            <person name="Walter M.C."/>
            <person name="O'Connor E."/>
            <person name="Balint B."/>
            <person name="Krizsan K."/>
            <person name="Kiss B."/>
            <person name="Hess J."/>
            <person name="Varga T."/>
            <person name="Slot J."/>
            <person name="Riley R."/>
            <person name="Boka B."/>
            <person name="Rigling D."/>
            <person name="Barry K."/>
            <person name="Lee J."/>
            <person name="Mihaltcheva S."/>
            <person name="LaButti K."/>
            <person name="Lipzen A."/>
            <person name="Waldron R."/>
            <person name="Moloney N.M."/>
            <person name="Sperisen C."/>
            <person name="Kredics L."/>
            <person name="Vagvoelgyi C."/>
            <person name="Patrignani A."/>
            <person name="Fitzpatrick D."/>
            <person name="Nagy I."/>
            <person name="Doyle S."/>
            <person name="Anderson J.B."/>
            <person name="Grigoriev I.V."/>
            <person name="Gueldener U."/>
            <person name="Muensterkoetter M."/>
            <person name="Nagy L.G."/>
        </authorList>
    </citation>
    <scope>NUCLEOTIDE SEQUENCE [LARGE SCALE GENOMIC DNA]</scope>
    <source>
        <strain evidence="2">Ar21-2</strain>
    </source>
</reference>
<dbReference type="EMBL" id="KZ293651">
    <property type="protein sequence ID" value="PBK95988.1"/>
    <property type="molecule type" value="Genomic_DNA"/>
</dbReference>
<protein>
    <recommendedName>
        <fullName evidence="3">MYND-type domain-containing protein</fullName>
    </recommendedName>
</protein>
<name>A0A2H3DYP7_ARMGA</name>
<dbReference type="InParanoid" id="A0A2H3DYP7"/>
<evidence type="ECO:0000313" key="2">
    <source>
        <dbReference type="Proteomes" id="UP000217790"/>
    </source>
</evidence>
<dbReference type="Gene3D" id="6.10.140.2220">
    <property type="match status" value="1"/>
</dbReference>
<gene>
    <name evidence="1" type="ORF">ARMGADRAFT_1010872</name>
</gene>
<evidence type="ECO:0000313" key="1">
    <source>
        <dbReference type="EMBL" id="PBK95988.1"/>
    </source>
</evidence>
<accession>A0A2H3DYP7</accession>